<proteinExistence type="predicted"/>
<gene>
    <name evidence="2" type="ORF">JKV55_09160</name>
</gene>
<sequence length="165" mass="18046">MSSSEPGAETGRFTLERVPPDDGRRESLWVALAMLLVLAAGAAGIWLRQEAAEPPAAHLSLNREQTQWLTELSIGAEEIRFMAPSGGPWPEPAALAALAVPPFDRPEYRWQQPAADCYQAVDPANLGDFALWLAPEGGIFFHAGDSHPLTGCHELTFWTRMDNKP</sequence>
<keyword evidence="1" id="KW-0472">Membrane</keyword>
<evidence type="ECO:0000256" key="1">
    <source>
        <dbReference type="SAM" id="Phobius"/>
    </source>
</evidence>
<dbReference type="RefSeq" id="WP_202084448.1">
    <property type="nucleotide sequence ID" value="NZ_JAERTZ010000019.1"/>
</dbReference>
<keyword evidence="1" id="KW-0812">Transmembrane</keyword>
<protein>
    <submittedName>
        <fullName evidence="2">Uncharacterized protein</fullName>
    </submittedName>
</protein>
<evidence type="ECO:0000313" key="2">
    <source>
        <dbReference type="EMBL" id="MBL1377498.1"/>
    </source>
</evidence>
<evidence type="ECO:0000313" key="3">
    <source>
        <dbReference type="Proteomes" id="UP000638570"/>
    </source>
</evidence>
<dbReference type="InterPro" id="IPR046160">
    <property type="entry name" value="DUF6162"/>
</dbReference>
<comment type="caution">
    <text evidence="2">The sequence shown here is derived from an EMBL/GenBank/DDBJ whole genome shotgun (WGS) entry which is preliminary data.</text>
</comment>
<name>A0ABS1QRK6_9GAMM</name>
<dbReference type="EMBL" id="JAERTZ010000019">
    <property type="protein sequence ID" value="MBL1377498.1"/>
    <property type="molecule type" value="Genomic_DNA"/>
</dbReference>
<reference evidence="3" key="1">
    <citation type="submission" date="2021-01" db="EMBL/GenBank/DDBJ databases">
        <title>Genome public.</title>
        <authorList>
            <person name="Liu C."/>
            <person name="Sun Q."/>
        </authorList>
    </citation>
    <scope>NUCLEOTIDE SEQUENCE [LARGE SCALE GENOMIC DNA]</scope>
    <source>
        <strain evidence="3">CGMCC 1.18722</strain>
    </source>
</reference>
<keyword evidence="1" id="KW-1133">Transmembrane helix</keyword>
<dbReference type="Proteomes" id="UP000638570">
    <property type="component" value="Unassembled WGS sequence"/>
</dbReference>
<keyword evidence="3" id="KW-1185">Reference proteome</keyword>
<dbReference type="Pfam" id="PF19659">
    <property type="entry name" value="DUF6162"/>
    <property type="match status" value="1"/>
</dbReference>
<feature type="transmembrane region" description="Helical" evidence="1">
    <location>
        <begin position="28"/>
        <end position="47"/>
    </location>
</feature>
<accession>A0ABS1QRK6</accession>
<organism evidence="2 3">
    <name type="scientific">Zobellella iuensis</name>
    <dbReference type="NCBI Taxonomy" id="2803811"/>
    <lineage>
        <taxon>Bacteria</taxon>
        <taxon>Pseudomonadati</taxon>
        <taxon>Pseudomonadota</taxon>
        <taxon>Gammaproteobacteria</taxon>
        <taxon>Aeromonadales</taxon>
        <taxon>Aeromonadaceae</taxon>
        <taxon>Zobellella</taxon>
    </lineage>
</organism>